<dbReference type="Pfam" id="PF18701">
    <property type="entry name" value="DUF5641"/>
    <property type="match status" value="1"/>
</dbReference>
<feature type="compositionally biased region" description="Polar residues" evidence="1">
    <location>
        <begin position="208"/>
        <end position="217"/>
    </location>
</feature>
<dbReference type="OrthoDB" id="6436901at2759"/>
<dbReference type="InterPro" id="IPR040676">
    <property type="entry name" value="DUF5641"/>
</dbReference>
<feature type="region of interest" description="Disordered" evidence="1">
    <location>
        <begin position="195"/>
        <end position="230"/>
    </location>
</feature>
<comment type="caution">
    <text evidence="3">The sequence shown here is derived from an EMBL/GenBank/DDBJ whole genome shotgun (WGS) entry which is preliminary data.</text>
</comment>
<dbReference type="InterPro" id="IPR001584">
    <property type="entry name" value="Integrase_cat-core"/>
</dbReference>
<accession>A0A8J2J888</accession>
<name>A0A8J2J888_9HEXA</name>
<reference evidence="3" key="1">
    <citation type="submission" date="2021-06" db="EMBL/GenBank/DDBJ databases">
        <authorList>
            <person name="Hodson N. C."/>
            <person name="Mongue J. A."/>
            <person name="Jaron S. K."/>
        </authorList>
    </citation>
    <scope>NUCLEOTIDE SEQUENCE</scope>
</reference>
<evidence type="ECO:0000313" key="4">
    <source>
        <dbReference type="Proteomes" id="UP000708208"/>
    </source>
</evidence>
<dbReference type="Proteomes" id="UP000708208">
    <property type="component" value="Unassembled WGS sequence"/>
</dbReference>
<dbReference type="GO" id="GO:0015074">
    <property type="term" value="P:DNA integration"/>
    <property type="evidence" value="ECO:0007669"/>
    <property type="project" value="InterPro"/>
</dbReference>
<evidence type="ECO:0000256" key="1">
    <source>
        <dbReference type="SAM" id="MobiDB-lite"/>
    </source>
</evidence>
<feature type="domain" description="Integrase catalytic" evidence="2">
    <location>
        <begin position="1"/>
        <end position="131"/>
    </location>
</feature>
<gene>
    <name evidence="3" type="ORF">AFUS01_LOCUS5179</name>
</gene>
<dbReference type="AlphaFoldDB" id="A0A8J2J888"/>
<evidence type="ECO:0000313" key="3">
    <source>
        <dbReference type="EMBL" id="CAG7712904.1"/>
    </source>
</evidence>
<sequence length="230" mass="26607">MDSEGFLRRFIGRRGRPRTIYSDNGTNFVGTANLWKQVDWEKIRNSGFGSSHSIQPITWIFNPPGAPWWGGWWERIVRLLKEVLRKVLERKIQEDFRRRFRIEYLGMLKPDKNRKLVGEDIKPGDIVLVGSDNTKRVNWPMARILEVFPGKDGMIRVAKVKTSNGELVRPIQRLYPFEVCEKERAQIISVPTEITDEDDGEIPGNKVDATNTVSKTSRAGRRIKAPNRFD</sequence>
<protein>
    <recommendedName>
        <fullName evidence="2">Integrase catalytic domain-containing protein</fullName>
    </recommendedName>
</protein>
<dbReference type="EMBL" id="CAJVCH010032886">
    <property type="protein sequence ID" value="CAG7712904.1"/>
    <property type="molecule type" value="Genomic_DNA"/>
</dbReference>
<evidence type="ECO:0000259" key="2">
    <source>
        <dbReference type="PROSITE" id="PS50994"/>
    </source>
</evidence>
<feature type="compositionally biased region" description="Basic residues" evidence="1">
    <location>
        <begin position="218"/>
        <end position="230"/>
    </location>
</feature>
<organism evidence="3 4">
    <name type="scientific">Allacma fusca</name>
    <dbReference type="NCBI Taxonomy" id="39272"/>
    <lineage>
        <taxon>Eukaryota</taxon>
        <taxon>Metazoa</taxon>
        <taxon>Ecdysozoa</taxon>
        <taxon>Arthropoda</taxon>
        <taxon>Hexapoda</taxon>
        <taxon>Collembola</taxon>
        <taxon>Symphypleona</taxon>
        <taxon>Sminthuridae</taxon>
        <taxon>Allacma</taxon>
    </lineage>
</organism>
<dbReference type="PANTHER" id="PTHR47331">
    <property type="entry name" value="PHD-TYPE DOMAIN-CONTAINING PROTEIN"/>
    <property type="match status" value="1"/>
</dbReference>
<dbReference type="PANTHER" id="PTHR47331:SF1">
    <property type="entry name" value="GAG-LIKE PROTEIN"/>
    <property type="match status" value="1"/>
</dbReference>
<proteinExistence type="predicted"/>
<keyword evidence="4" id="KW-1185">Reference proteome</keyword>
<dbReference type="PROSITE" id="PS50994">
    <property type="entry name" value="INTEGRASE"/>
    <property type="match status" value="1"/>
</dbReference>